<evidence type="ECO:0000313" key="2">
    <source>
        <dbReference type="EMBL" id="KAA3483152.1"/>
    </source>
</evidence>
<evidence type="ECO:0000313" key="3">
    <source>
        <dbReference type="Proteomes" id="UP000325315"/>
    </source>
</evidence>
<dbReference type="Proteomes" id="UP000325315">
    <property type="component" value="Unassembled WGS sequence"/>
</dbReference>
<keyword evidence="1" id="KW-1133">Transmembrane helix</keyword>
<name>A0A5B6WQQ9_9ROSI</name>
<dbReference type="EMBL" id="SMMG02000002">
    <property type="protein sequence ID" value="KAA3483152.1"/>
    <property type="molecule type" value="Genomic_DNA"/>
</dbReference>
<dbReference type="AlphaFoldDB" id="A0A5B6WQQ9"/>
<sequence>MLSSFPSDRIWATIWYLIALIRIKTCDFVAISFILIFAIYMLKILQFQSYSLGFSLYLERQKCPRLCSGIDSRRGLPRLIFKAFDEFEQLATE</sequence>
<keyword evidence="3" id="KW-1185">Reference proteome</keyword>
<keyword evidence="1" id="KW-0812">Transmembrane</keyword>
<comment type="caution">
    <text evidence="2">The sequence shown here is derived from an EMBL/GenBank/DDBJ whole genome shotgun (WGS) entry which is preliminary data.</text>
</comment>
<gene>
    <name evidence="2" type="ORF">EPI10_005345</name>
</gene>
<evidence type="ECO:0000256" key="1">
    <source>
        <dbReference type="SAM" id="Phobius"/>
    </source>
</evidence>
<keyword evidence="1" id="KW-0472">Membrane</keyword>
<reference evidence="3" key="1">
    <citation type="journal article" date="2019" name="Plant Biotechnol. J.">
        <title>Genome sequencing of the Australian wild diploid species Gossypium australe highlights disease resistance and delayed gland morphogenesis.</title>
        <authorList>
            <person name="Cai Y."/>
            <person name="Cai X."/>
            <person name="Wang Q."/>
            <person name="Wang P."/>
            <person name="Zhang Y."/>
            <person name="Cai C."/>
            <person name="Xu Y."/>
            <person name="Wang K."/>
            <person name="Zhou Z."/>
            <person name="Wang C."/>
            <person name="Geng S."/>
            <person name="Li B."/>
            <person name="Dong Q."/>
            <person name="Hou Y."/>
            <person name="Wang H."/>
            <person name="Ai P."/>
            <person name="Liu Z."/>
            <person name="Yi F."/>
            <person name="Sun M."/>
            <person name="An G."/>
            <person name="Cheng J."/>
            <person name="Zhang Y."/>
            <person name="Shi Q."/>
            <person name="Xie Y."/>
            <person name="Shi X."/>
            <person name="Chang Y."/>
            <person name="Huang F."/>
            <person name="Chen Y."/>
            <person name="Hong S."/>
            <person name="Mi L."/>
            <person name="Sun Q."/>
            <person name="Zhang L."/>
            <person name="Zhou B."/>
            <person name="Peng R."/>
            <person name="Zhang X."/>
            <person name="Liu F."/>
        </authorList>
    </citation>
    <scope>NUCLEOTIDE SEQUENCE [LARGE SCALE GENOMIC DNA]</scope>
    <source>
        <strain evidence="3">cv. PA1801</strain>
    </source>
</reference>
<organism evidence="2 3">
    <name type="scientific">Gossypium australe</name>
    <dbReference type="NCBI Taxonomy" id="47621"/>
    <lineage>
        <taxon>Eukaryota</taxon>
        <taxon>Viridiplantae</taxon>
        <taxon>Streptophyta</taxon>
        <taxon>Embryophyta</taxon>
        <taxon>Tracheophyta</taxon>
        <taxon>Spermatophyta</taxon>
        <taxon>Magnoliopsida</taxon>
        <taxon>eudicotyledons</taxon>
        <taxon>Gunneridae</taxon>
        <taxon>Pentapetalae</taxon>
        <taxon>rosids</taxon>
        <taxon>malvids</taxon>
        <taxon>Malvales</taxon>
        <taxon>Malvaceae</taxon>
        <taxon>Malvoideae</taxon>
        <taxon>Gossypium</taxon>
    </lineage>
</organism>
<feature type="transmembrane region" description="Helical" evidence="1">
    <location>
        <begin position="14"/>
        <end position="42"/>
    </location>
</feature>
<accession>A0A5B6WQQ9</accession>
<proteinExistence type="predicted"/>
<protein>
    <submittedName>
        <fullName evidence="2">Uncharacterized protein</fullName>
    </submittedName>
</protein>